<feature type="compositionally biased region" description="Polar residues" evidence="1">
    <location>
        <begin position="190"/>
        <end position="203"/>
    </location>
</feature>
<feature type="compositionally biased region" description="Acidic residues" evidence="1">
    <location>
        <begin position="167"/>
        <end position="186"/>
    </location>
</feature>
<proteinExistence type="predicted"/>
<feature type="compositionally biased region" description="Polar residues" evidence="1">
    <location>
        <begin position="235"/>
        <end position="246"/>
    </location>
</feature>
<accession>A0A165JKF4</accession>
<keyword evidence="3" id="KW-1185">Reference proteome</keyword>
<evidence type="ECO:0000256" key="1">
    <source>
        <dbReference type="SAM" id="MobiDB-lite"/>
    </source>
</evidence>
<sequence length="329" mass="37711">MVTWRRTSLTPRANAREGRLRDRWRYSVDSCATLSPPAAGAVTRLVSTSGRRTCGRKQIIMRQIARERRASVGNDAHDARPQLLERRASGLQRQREDAEARERQIAQERGDACRMEAAIVDAARKREAAAVERHRAEVQAAARLSKSSARTPQRHIPLPMATVQSDTETDDDEAQEDEDSSSSEEEPLPHSSTGRARSRNPTLDSPPPAPVHPRPHTTRQVPKIERKGEPPPITRYNSDSPSTTTVPPKPRPPEEGLEDKPIPHEREHQSFVNGRRDDERMRKEREFARRAEEAKNRYQERKRAEDEEKERERGRRIGRRGVLQLRRTW</sequence>
<feature type="region of interest" description="Disordered" evidence="1">
    <location>
        <begin position="87"/>
        <end position="107"/>
    </location>
</feature>
<dbReference type="InParanoid" id="A0A165JKF4"/>
<feature type="region of interest" description="Disordered" evidence="1">
    <location>
        <begin position="141"/>
        <end position="329"/>
    </location>
</feature>
<protein>
    <submittedName>
        <fullName evidence="2">Uncharacterized protein</fullName>
    </submittedName>
</protein>
<dbReference type="AlphaFoldDB" id="A0A165JKF4"/>
<evidence type="ECO:0000313" key="3">
    <source>
        <dbReference type="Proteomes" id="UP000077266"/>
    </source>
</evidence>
<dbReference type="Proteomes" id="UP000077266">
    <property type="component" value="Unassembled WGS sequence"/>
</dbReference>
<name>A0A165JKF4_EXIGL</name>
<organism evidence="2 3">
    <name type="scientific">Exidia glandulosa HHB12029</name>
    <dbReference type="NCBI Taxonomy" id="1314781"/>
    <lineage>
        <taxon>Eukaryota</taxon>
        <taxon>Fungi</taxon>
        <taxon>Dikarya</taxon>
        <taxon>Basidiomycota</taxon>
        <taxon>Agaricomycotina</taxon>
        <taxon>Agaricomycetes</taxon>
        <taxon>Auriculariales</taxon>
        <taxon>Exidiaceae</taxon>
        <taxon>Exidia</taxon>
    </lineage>
</organism>
<evidence type="ECO:0000313" key="2">
    <source>
        <dbReference type="EMBL" id="KZV94972.1"/>
    </source>
</evidence>
<dbReference type="EMBL" id="KV425965">
    <property type="protein sequence ID" value="KZV94972.1"/>
    <property type="molecule type" value="Genomic_DNA"/>
</dbReference>
<gene>
    <name evidence="2" type="ORF">EXIGLDRAFT_494719</name>
</gene>
<feature type="compositionally biased region" description="Basic and acidic residues" evidence="1">
    <location>
        <begin position="251"/>
        <end position="315"/>
    </location>
</feature>
<reference evidence="2 3" key="1">
    <citation type="journal article" date="2016" name="Mol. Biol. Evol.">
        <title>Comparative Genomics of Early-Diverging Mushroom-Forming Fungi Provides Insights into the Origins of Lignocellulose Decay Capabilities.</title>
        <authorList>
            <person name="Nagy L.G."/>
            <person name="Riley R."/>
            <person name="Tritt A."/>
            <person name="Adam C."/>
            <person name="Daum C."/>
            <person name="Floudas D."/>
            <person name="Sun H."/>
            <person name="Yadav J.S."/>
            <person name="Pangilinan J."/>
            <person name="Larsson K.H."/>
            <person name="Matsuura K."/>
            <person name="Barry K."/>
            <person name="Labutti K."/>
            <person name="Kuo R."/>
            <person name="Ohm R.A."/>
            <person name="Bhattacharya S.S."/>
            <person name="Shirouzu T."/>
            <person name="Yoshinaga Y."/>
            <person name="Martin F.M."/>
            <person name="Grigoriev I.V."/>
            <person name="Hibbett D.S."/>
        </authorList>
    </citation>
    <scope>NUCLEOTIDE SEQUENCE [LARGE SCALE GENOMIC DNA]</scope>
    <source>
        <strain evidence="2 3">HHB12029</strain>
    </source>
</reference>